<organism evidence="2 3">
    <name type="scientific">Athelia psychrophila</name>
    <dbReference type="NCBI Taxonomy" id="1759441"/>
    <lineage>
        <taxon>Eukaryota</taxon>
        <taxon>Fungi</taxon>
        <taxon>Dikarya</taxon>
        <taxon>Basidiomycota</taxon>
        <taxon>Agaricomycotina</taxon>
        <taxon>Agaricomycetes</taxon>
        <taxon>Agaricomycetidae</taxon>
        <taxon>Atheliales</taxon>
        <taxon>Atheliaceae</taxon>
        <taxon>Athelia</taxon>
    </lineage>
</organism>
<evidence type="ECO:0000313" key="2">
    <source>
        <dbReference type="EMBL" id="KZP17722.1"/>
    </source>
</evidence>
<feature type="transmembrane region" description="Helical" evidence="1">
    <location>
        <begin position="20"/>
        <end position="42"/>
    </location>
</feature>
<sequence>MIMLWAATLLSSQNRTNYRLWPAPCQCLAGFTALILLVHCVARHPVASVFRRDSRPPLDAVLSRMTRFWRKMAGCHLCLVAAQNMYCTISTKCSVTGNRVVPGCCAPSLGTRSGLGIGHRSSTSSLLVPLSSQQPDELY</sequence>
<keyword evidence="1" id="KW-1133">Transmembrane helix</keyword>
<name>A0A166GDA9_9AGAM</name>
<accession>A0A166GDA9</accession>
<keyword evidence="3" id="KW-1185">Reference proteome</keyword>
<dbReference type="AlphaFoldDB" id="A0A166GDA9"/>
<keyword evidence="1" id="KW-0812">Transmembrane</keyword>
<dbReference type="Proteomes" id="UP000076532">
    <property type="component" value="Unassembled WGS sequence"/>
</dbReference>
<protein>
    <submittedName>
        <fullName evidence="2">Uncharacterized protein</fullName>
    </submittedName>
</protein>
<gene>
    <name evidence="2" type="ORF">FIBSPDRAFT_24083</name>
</gene>
<evidence type="ECO:0000256" key="1">
    <source>
        <dbReference type="SAM" id="Phobius"/>
    </source>
</evidence>
<proteinExistence type="predicted"/>
<dbReference type="EMBL" id="KV417580">
    <property type="protein sequence ID" value="KZP17722.1"/>
    <property type="molecule type" value="Genomic_DNA"/>
</dbReference>
<keyword evidence="1" id="KW-0472">Membrane</keyword>
<reference evidence="2 3" key="1">
    <citation type="journal article" date="2016" name="Mol. Biol. Evol.">
        <title>Comparative Genomics of Early-Diverging Mushroom-Forming Fungi Provides Insights into the Origins of Lignocellulose Decay Capabilities.</title>
        <authorList>
            <person name="Nagy L.G."/>
            <person name="Riley R."/>
            <person name="Tritt A."/>
            <person name="Adam C."/>
            <person name="Daum C."/>
            <person name="Floudas D."/>
            <person name="Sun H."/>
            <person name="Yadav J.S."/>
            <person name="Pangilinan J."/>
            <person name="Larsson K.H."/>
            <person name="Matsuura K."/>
            <person name="Barry K."/>
            <person name="Labutti K."/>
            <person name="Kuo R."/>
            <person name="Ohm R.A."/>
            <person name="Bhattacharya S.S."/>
            <person name="Shirouzu T."/>
            <person name="Yoshinaga Y."/>
            <person name="Martin F.M."/>
            <person name="Grigoriev I.V."/>
            <person name="Hibbett D.S."/>
        </authorList>
    </citation>
    <scope>NUCLEOTIDE SEQUENCE [LARGE SCALE GENOMIC DNA]</scope>
    <source>
        <strain evidence="2 3">CBS 109695</strain>
    </source>
</reference>
<evidence type="ECO:0000313" key="3">
    <source>
        <dbReference type="Proteomes" id="UP000076532"/>
    </source>
</evidence>